<keyword evidence="5" id="KW-0520">NAD</keyword>
<evidence type="ECO:0000256" key="3">
    <source>
        <dbReference type="ARBA" id="ARBA00022989"/>
    </source>
</evidence>
<keyword evidence="5" id="KW-0813">Transport</keyword>
<keyword evidence="5" id="KW-1278">Translocase</keyword>
<gene>
    <name evidence="5 8" type="primary">nuoN</name>
    <name evidence="8" type="ORF">ACFPWU_10260</name>
</gene>
<feature type="transmembrane region" description="Helical" evidence="5">
    <location>
        <begin position="44"/>
        <end position="66"/>
    </location>
</feature>
<protein>
    <recommendedName>
        <fullName evidence="5">NADH-quinone oxidoreductase subunit N</fullName>
        <ecNumber evidence="5">7.1.1.-</ecNumber>
    </recommendedName>
    <alternativeName>
        <fullName evidence="5">NADH dehydrogenase I subunit N</fullName>
    </alternativeName>
    <alternativeName>
        <fullName evidence="5">NDH-1 subunit N</fullName>
    </alternativeName>
</protein>
<dbReference type="HAMAP" id="MF_00445">
    <property type="entry name" value="NDH1_NuoN_1"/>
    <property type="match status" value="1"/>
</dbReference>
<feature type="transmembrane region" description="Helical" evidence="5">
    <location>
        <begin position="175"/>
        <end position="193"/>
    </location>
</feature>
<comment type="similarity">
    <text evidence="5">Belongs to the complex I subunit 2 family.</text>
</comment>
<dbReference type="RefSeq" id="WP_128221751.1">
    <property type="nucleotide sequence ID" value="NZ_CP034929.1"/>
</dbReference>
<name>A0ABW1QX53_9ACTN</name>
<feature type="transmembrane region" description="Helical" evidence="5">
    <location>
        <begin position="378"/>
        <end position="402"/>
    </location>
</feature>
<feature type="transmembrane region" description="Helical" evidence="5">
    <location>
        <begin position="540"/>
        <end position="561"/>
    </location>
</feature>
<comment type="subcellular location">
    <subcellularLocation>
        <location evidence="5">Cell membrane</location>
        <topology evidence="5">Multi-pass membrane protein</topology>
    </subcellularLocation>
    <subcellularLocation>
        <location evidence="1">Endomembrane system</location>
        <topology evidence="1">Multi-pass membrane protein</topology>
    </subcellularLocation>
    <subcellularLocation>
        <location evidence="6">Membrane</location>
        <topology evidence="6">Multi-pass membrane protein</topology>
    </subcellularLocation>
</comment>
<keyword evidence="5" id="KW-1003">Cell membrane</keyword>
<dbReference type="Proteomes" id="UP001596098">
    <property type="component" value="Unassembled WGS sequence"/>
</dbReference>
<feature type="transmembrane region" description="Helical" evidence="5">
    <location>
        <begin position="20"/>
        <end position="37"/>
    </location>
</feature>
<feature type="transmembrane region" description="Helical" evidence="5">
    <location>
        <begin position="152"/>
        <end position="169"/>
    </location>
</feature>
<dbReference type="Pfam" id="PF00361">
    <property type="entry name" value="Proton_antipo_M"/>
    <property type="match status" value="1"/>
</dbReference>
<feature type="transmembrane region" description="Helical" evidence="5">
    <location>
        <begin position="253"/>
        <end position="278"/>
    </location>
</feature>
<feature type="transmembrane region" description="Helical" evidence="5">
    <location>
        <begin position="290"/>
        <end position="311"/>
    </location>
</feature>
<dbReference type="PANTHER" id="PTHR22773">
    <property type="entry name" value="NADH DEHYDROGENASE"/>
    <property type="match status" value="1"/>
</dbReference>
<dbReference type="NCBIfam" id="TIGR01770">
    <property type="entry name" value="NDH_I_N"/>
    <property type="match status" value="1"/>
</dbReference>
<keyword evidence="2 5" id="KW-0812">Transmembrane</keyword>
<evidence type="ECO:0000256" key="5">
    <source>
        <dbReference type="HAMAP-Rule" id="MF_00445"/>
    </source>
</evidence>
<comment type="catalytic activity">
    <reaction evidence="5">
        <text>a quinone + NADH + 5 H(+)(in) = a quinol + NAD(+) + 4 H(+)(out)</text>
        <dbReference type="Rhea" id="RHEA:57888"/>
        <dbReference type="ChEBI" id="CHEBI:15378"/>
        <dbReference type="ChEBI" id="CHEBI:24646"/>
        <dbReference type="ChEBI" id="CHEBI:57540"/>
        <dbReference type="ChEBI" id="CHEBI:57945"/>
        <dbReference type="ChEBI" id="CHEBI:132124"/>
    </reaction>
</comment>
<evidence type="ECO:0000313" key="8">
    <source>
        <dbReference type="EMBL" id="MFC6154041.1"/>
    </source>
</evidence>
<evidence type="ECO:0000259" key="7">
    <source>
        <dbReference type="Pfam" id="PF00361"/>
    </source>
</evidence>
<comment type="function">
    <text evidence="5">NDH-1 shuttles electrons from NADH, via FMN and iron-sulfur (Fe-S) centers, to quinones in the respiratory chain. The immediate electron acceptor for the enzyme in this species is believed to be a menaquinone. Couples the redox reaction to proton translocation (for every two electrons transferred, four hydrogen ions are translocated across the cytoplasmic membrane), and thus conserves the redox energy in a proton gradient.</text>
</comment>
<comment type="caution">
    <text evidence="8">The sequence shown here is derived from an EMBL/GenBank/DDBJ whole genome shotgun (WGS) entry which is preliminary data.</text>
</comment>
<organism evidence="8 9">
    <name type="scientific">Nocardioides yefusunii</name>
    <dbReference type="NCBI Taxonomy" id="2500546"/>
    <lineage>
        <taxon>Bacteria</taxon>
        <taxon>Bacillati</taxon>
        <taxon>Actinomycetota</taxon>
        <taxon>Actinomycetes</taxon>
        <taxon>Propionibacteriales</taxon>
        <taxon>Nocardioidaceae</taxon>
        <taxon>Nocardioides</taxon>
    </lineage>
</organism>
<dbReference type="EC" id="7.1.1.-" evidence="5"/>
<keyword evidence="9" id="KW-1185">Reference proteome</keyword>
<dbReference type="InterPro" id="IPR001750">
    <property type="entry name" value="ND/Mrp_TM"/>
</dbReference>
<feature type="domain" description="NADH:quinone oxidoreductase/Mrp antiporter transmembrane" evidence="7">
    <location>
        <begin position="169"/>
        <end position="480"/>
    </location>
</feature>
<keyword evidence="4 5" id="KW-0472">Membrane</keyword>
<sequence>MNDVAEFAKPSLEYGHLSPLLIVLAGAFLAVLVEAFVPRPRRFLVQTLLTAVVLVAAIVATLAVSLDLPEASGVDVSGLSASGVVGAMGSLALDGPTFYLWGLLLVLALLGTALFADRSVGGLSSFAGQAAVAPQDEHDQPAARARWEQTEVYPLLLFAVAGGLLLVAAHDLLVLFIAVEILSLPLYLLCATARRHRLLSQEAALKYFLLGAFASAFLLMGIAFTYGIAGSTTYDAVAVAVAGEGEAGAPDRVLLLAAIGLLLVGLGFKVGVAPFHAWTPDVYQGAPSPLVAWMAAATKVAAFAALTRLLLSAFGSVRDDWTPAVAALALVSMVVGTLFALTQDDVKRLLAYSSVAHAGFLMVGLLGKPSNEADSTGLGVTTAVLIYLTAYALTTVGAFAVVSTVRESGADGAAGAEATSLQSWRGLGRRAPWTAAAFGFLVLALAGIPLTSGFVGKWAVFETAASDGHWVVVVVAVLTSGVAAAFYVRVIGQMFFAEPLPVAVVRETAGTDIGGGGDTSVSVATRPVVTQGTEVTVLPMTWLTGSVIVVAAAATLVLGVLPDPLVDLVGRAGEWIR</sequence>
<feature type="transmembrane region" description="Helical" evidence="5">
    <location>
        <begin position="470"/>
        <end position="488"/>
    </location>
</feature>
<dbReference type="NCBIfam" id="NF004441">
    <property type="entry name" value="PRK05777.1-4"/>
    <property type="match status" value="1"/>
</dbReference>
<evidence type="ECO:0000256" key="1">
    <source>
        <dbReference type="ARBA" id="ARBA00004127"/>
    </source>
</evidence>
<feature type="transmembrane region" description="Helical" evidence="5">
    <location>
        <begin position="98"/>
        <end position="116"/>
    </location>
</feature>
<keyword evidence="5" id="KW-0874">Quinone</keyword>
<evidence type="ECO:0000256" key="4">
    <source>
        <dbReference type="ARBA" id="ARBA00023136"/>
    </source>
</evidence>
<feature type="transmembrane region" description="Helical" evidence="5">
    <location>
        <begin position="205"/>
        <end position="229"/>
    </location>
</feature>
<dbReference type="EMBL" id="JBHSQI010000005">
    <property type="protein sequence ID" value="MFC6154041.1"/>
    <property type="molecule type" value="Genomic_DNA"/>
</dbReference>
<feature type="transmembrane region" description="Helical" evidence="5">
    <location>
        <begin position="349"/>
        <end position="366"/>
    </location>
</feature>
<feature type="transmembrane region" description="Helical" evidence="5">
    <location>
        <begin position="323"/>
        <end position="342"/>
    </location>
</feature>
<reference evidence="9" key="1">
    <citation type="journal article" date="2019" name="Int. J. Syst. Evol. Microbiol.">
        <title>The Global Catalogue of Microorganisms (GCM) 10K type strain sequencing project: providing services to taxonomists for standard genome sequencing and annotation.</title>
        <authorList>
            <consortium name="The Broad Institute Genomics Platform"/>
            <consortium name="The Broad Institute Genome Sequencing Center for Infectious Disease"/>
            <person name="Wu L."/>
            <person name="Ma J."/>
        </authorList>
    </citation>
    <scope>NUCLEOTIDE SEQUENCE [LARGE SCALE GENOMIC DNA]</scope>
    <source>
        <strain evidence="9">DFY28</strain>
    </source>
</reference>
<feature type="transmembrane region" description="Helical" evidence="5">
    <location>
        <begin position="431"/>
        <end position="450"/>
    </location>
</feature>
<dbReference type="InterPro" id="IPR010096">
    <property type="entry name" value="NADH-Q_OxRdtase_suN/2"/>
</dbReference>
<proteinExistence type="inferred from homology"/>
<comment type="subunit">
    <text evidence="5">NDH-1 is composed of 14 different subunits. Subunits NuoA, H, J, K, L, M, N constitute the membrane sector of the complex.</text>
</comment>
<evidence type="ECO:0000256" key="6">
    <source>
        <dbReference type="RuleBase" id="RU000320"/>
    </source>
</evidence>
<evidence type="ECO:0000256" key="2">
    <source>
        <dbReference type="ARBA" id="ARBA00022692"/>
    </source>
</evidence>
<accession>A0ABW1QX53</accession>
<keyword evidence="3 5" id="KW-1133">Transmembrane helix</keyword>
<evidence type="ECO:0000313" key="9">
    <source>
        <dbReference type="Proteomes" id="UP001596098"/>
    </source>
</evidence>